<evidence type="ECO:0000313" key="1">
    <source>
        <dbReference type="EMBL" id="OTF79529.1"/>
    </source>
</evidence>
<protein>
    <submittedName>
        <fullName evidence="1">Uncharacterized protein</fullName>
    </submittedName>
</protein>
<keyword evidence="2" id="KW-1185">Reference proteome</keyword>
<sequence>KAIVTKIDRLEVNECTKTAEQPPLLSLNITQTDETPYPLPPNSFHFTRVPEDTILSVFGHNCYHWNIHLEQPAEIQFLLIDINIQKQQDLGKKERPKIDVIVKNR</sequence>
<feature type="non-terminal residue" evidence="1">
    <location>
        <position position="1"/>
    </location>
</feature>
<dbReference type="EMBL" id="MUJZ01022653">
    <property type="protein sequence ID" value="OTF79529.1"/>
    <property type="molecule type" value="Genomic_DNA"/>
</dbReference>
<gene>
    <name evidence="1" type="ORF">BLA29_014618</name>
</gene>
<accession>A0A1Y3BF50</accession>
<dbReference type="OrthoDB" id="6505093at2759"/>
<name>A0A1Y3BF50_EURMA</name>
<comment type="caution">
    <text evidence="1">The sequence shown here is derived from an EMBL/GenBank/DDBJ whole genome shotgun (WGS) entry which is preliminary data.</text>
</comment>
<proteinExistence type="predicted"/>
<organism evidence="1 2">
    <name type="scientific">Euroglyphus maynei</name>
    <name type="common">Mayne's house dust mite</name>
    <dbReference type="NCBI Taxonomy" id="6958"/>
    <lineage>
        <taxon>Eukaryota</taxon>
        <taxon>Metazoa</taxon>
        <taxon>Ecdysozoa</taxon>
        <taxon>Arthropoda</taxon>
        <taxon>Chelicerata</taxon>
        <taxon>Arachnida</taxon>
        <taxon>Acari</taxon>
        <taxon>Acariformes</taxon>
        <taxon>Sarcoptiformes</taxon>
        <taxon>Astigmata</taxon>
        <taxon>Psoroptidia</taxon>
        <taxon>Analgoidea</taxon>
        <taxon>Pyroglyphidae</taxon>
        <taxon>Pyroglyphinae</taxon>
        <taxon>Euroglyphus</taxon>
    </lineage>
</organism>
<reference evidence="1 2" key="1">
    <citation type="submission" date="2017-03" db="EMBL/GenBank/DDBJ databases">
        <title>Genome Survey of Euroglyphus maynei.</title>
        <authorList>
            <person name="Arlian L.G."/>
            <person name="Morgan M.S."/>
            <person name="Rider S.D."/>
        </authorList>
    </citation>
    <scope>NUCLEOTIDE SEQUENCE [LARGE SCALE GENOMIC DNA]</scope>
    <source>
        <strain evidence="1">Arlian Lab</strain>
        <tissue evidence="1">Whole body</tissue>
    </source>
</reference>
<dbReference type="Proteomes" id="UP000194236">
    <property type="component" value="Unassembled WGS sequence"/>
</dbReference>
<dbReference type="AlphaFoldDB" id="A0A1Y3BF50"/>
<evidence type="ECO:0000313" key="2">
    <source>
        <dbReference type="Proteomes" id="UP000194236"/>
    </source>
</evidence>